<dbReference type="Proteomes" id="UP001172457">
    <property type="component" value="Chromosome 8"/>
</dbReference>
<feature type="compositionally biased region" description="Basic residues" evidence="5">
    <location>
        <begin position="602"/>
        <end position="619"/>
    </location>
</feature>
<dbReference type="PANTHER" id="PTHR31973:SF187">
    <property type="entry name" value="MUTATOR TRANSPOSASE MUDRA PROTEIN"/>
    <property type="match status" value="1"/>
</dbReference>
<evidence type="ECO:0000256" key="2">
    <source>
        <dbReference type="ARBA" id="ARBA00022771"/>
    </source>
</evidence>
<evidence type="ECO:0000313" key="8">
    <source>
        <dbReference type="Proteomes" id="UP001172457"/>
    </source>
</evidence>
<accession>A0AA38VXS3</accession>
<keyword evidence="2 4" id="KW-0863">Zinc-finger</keyword>
<keyword evidence="1" id="KW-0479">Metal-binding</keyword>
<organism evidence="7 8">
    <name type="scientific">Centaurea solstitialis</name>
    <name type="common">yellow star-thistle</name>
    <dbReference type="NCBI Taxonomy" id="347529"/>
    <lineage>
        <taxon>Eukaryota</taxon>
        <taxon>Viridiplantae</taxon>
        <taxon>Streptophyta</taxon>
        <taxon>Embryophyta</taxon>
        <taxon>Tracheophyta</taxon>
        <taxon>Spermatophyta</taxon>
        <taxon>Magnoliopsida</taxon>
        <taxon>eudicotyledons</taxon>
        <taxon>Gunneridae</taxon>
        <taxon>Pentapetalae</taxon>
        <taxon>asterids</taxon>
        <taxon>campanulids</taxon>
        <taxon>Asterales</taxon>
        <taxon>Asteraceae</taxon>
        <taxon>Carduoideae</taxon>
        <taxon>Cardueae</taxon>
        <taxon>Centaureinae</taxon>
        <taxon>Centaurea</taxon>
    </lineage>
</organism>
<dbReference type="EMBL" id="JARYMX010000008">
    <property type="protein sequence ID" value="KAJ9538907.1"/>
    <property type="molecule type" value="Genomic_DNA"/>
</dbReference>
<feature type="domain" description="SWIM-type" evidence="6">
    <location>
        <begin position="493"/>
        <end position="528"/>
    </location>
</feature>
<comment type="caution">
    <text evidence="7">The sequence shown here is derived from an EMBL/GenBank/DDBJ whole genome shotgun (WGS) entry which is preliminary data.</text>
</comment>
<keyword evidence="8" id="KW-1185">Reference proteome</keyword>
<dbReference type="SMART" id="SM00575">
    <property type="entry name" value="ZnF_PMZ"/>
    <property type="match status" value="1"/>
</dbReference>
<feature type="compositionally biased region" description="Acidic residues" evidence="5">
    <location>
        <begin position="1"/>
        <end position="12"/>
    </location>
</feature>
<proteinExistence type="predicted"/>
<evidence type="ECO:0000313" key="7">
    <source>
        <dbReference type="EMBL" id="KAJ9538907.1"/>
    </source>
</evidence>
<dbReference type="InterPro" id="IPR007527">
    <property type="entry name" value="Znf_SWIM"/>
</dbReference>
<dbReference type="PANTHER" id="PTHR31973">
    <property type="entry name" value="POLYPROTEIN, PUTATIVE-RELATED"/>
    <property type="match status" value="1"/>
</dbReference>
<feature type="compositionally biased region" description="Gly residues" evidence="5">
    <location>
        <begin position="633"/>
        <end position="643"/>
    </location>
</feature>
<evidence type="ECO:0000256" key="1">
    <source>
        <dbReference type="ARBA" id="ARBA00022723"/>
    </source>
</evidence>
<dbReference type="AlphaFoldDB" id="A0AA38VXS3"/>
<evidence type="ECO:0000256" key="3">
    <source>
        <dbReference type="ARBA" id="ARBA00022833"/>
    </source>
</evidence>
<dbReference type="Pfam" id="PF04434">
    <property type="entry name" value="SWIM"/>
    <property type="match status" value="1"/>
</dbReference>
<dbReference type="InterPro" id="IPR018289">
    <property type="entry name" value="MULE_transposase_dom"/>
</dbReference>
<gene>
    <name evidence="7" type="ORF">OSB04_031640</name>
</gene>
<feature type="region of interest" description="Disordered" evidence="5">
    <location>
        <begin position="1"/>
        <end position="25"/>
    </location>
</feature>
<dbReference type="Pfam" id="PF10551">
    <property type="entry name" value="MULE"/>
    <property type="match status" value="1"/>
</dbReference>
<evidence type="ECO:0000256" key="5">
    <source>
        <dbReference type="SAM" id="MobiDB-lite"/>
    </source>
</evidence>
<sequence length="700" mass="80402">MASDYSDDDDSSYEASDGSSDYMSDSLSLDLEKEDFINNLKRTSDNPFLYKLCNQVGDEVESDFELNVDEEDDNLGLQVIQKGVEYPVHDPNVHWKLMKPQLGERVWASWMQEERSFQIKTINTSHKCSRNYSSGSLVTPNWIAKHYVRELVERPFIKLKDMQKDIYKKLLVKVSRGQCMRAKSRALLEIEGSLTEHYGKLWDYAHEIRRANPGSTVKMEVNLMANGSNVFRRFYVCFKALKDGWISRCRKVIGLDGCFLKGVCKGELLSAIGRDGNNQVYPIAWVVVDVENKENWKWFIELLIEDIGVIEGAWLTIMSDQHKGIVEAVKELAPHAEHRQCARHIYANFHKKFNGVEYRNLFWAAATSTFEADFISHMERIKTLDLDAYNYLIERDPNTWCRAFFQPDRACEAVENGLCESFNSVIVDARSVSNYVQKLTNQRLHIQCVRELGVITARRSVRRVHHGWIKLKQFRYWSVIPSGGNMFETRNLYEATVVDLNARSCSCRLWDISGIPCVHSIATIHFINKDPEDYVSEWFKKDLFEMAYEHHIKPLNGSNMWIPTPFIKPTLPRERRMPGRPSIKRKRSESESQEGTMQGLVKMRRKTHPPKPTKPKGRPRLNIPKLTTTRSNGGRGNRGGRGTECGTSFHMPRPISPSGILPHSTSGLEDQFVHEAQEDLDIGDGVDGSQMVDETTLTFD</sequence>
<feature type="compositionally biased region" description="Low complexity" evidence="5">
    <location>
        <begin position="13"/>
        <end position="25"/>
    </location>
</feature>
<evidence type="ECO:0000259" key="6">
    <source>
        <dbReference type="PROSITE" id="PS50966"/>
    </source>
</evidence>
<dbReference type="InterPro" id="IPR006564">
    <property type="entry name" value="Znf_PMZ"/>
</dbReference>
<dbReference type="PROSITE" id="PS50966">
    <property type="entry name" value="ZF_SWIM"/>
    <property type="match status" value="1"/>
</dbReference>
<protein>
    <recommendedName>
        <fullName evidence="6">SWIM-type domain-containing protein</fullName>
    </recommendedName>
</protein>
<evidence type="ECO:0000256" key="4">
    <source>
        <dbReference type="PROSITE-ProRule" id="PRU00325"/>
    </source>
</evidence>
<feature type="region of interest" description="Disordered" evidence="5">
    <location>
        <begin position="570"/>
        <end position="650"/>
    </location>
</feature>
<name>A0AA38VXS3_9ASTR</name>
<dbReference type="GO" id="GO:0008270">
    <property type="term" value="F:zinc ion binding"/>
    <property type="evidence" value="ECO:0007669"/>
    <property type="project" value="UniProtKB-KW"/>
</dbReference>
<reference evidence="7" key="1">
    <citation type="submission" date="2023-03" db="EMBL/GenBank/DDBJ databases">
        <title>Chromosome-scale reference genome and RAD-based genetic map of yellow starthistle (Centaurea solstitialis) reveal putative structural variation and QTLs associated with invader traits.</title>
        <authorList>
            <person name="Reatini B."/>
            <person name="Cang F.A."/>
            <person name="Jiang Q."/>
            <person name="Mckibben M.T.W."/>
            <person name="Barker M.S."/>
            <person name="Rieseberg L.H."/>
            <person name="Dlugosch K.M."/>
        </authorList>
    </citation>
    <scope>NUCLEOTIDE SEQUENCE</scope>
    <source>
        <strain evidence="7">CAN-66</strain>
        <tissue evidence="7">Leaf</tissue>
    </source>
</reference>
<keyword evidence="3" id="KW-0862">Zinc</keyword>